<organism evidence="1 2">
    <name type="scientific">Megalurothrips usitatus</name>
    <name type="common">bean blossom thrips</name>
    <dbReference type="NCBI Taxonomy" id="439358"/>
    <lineage>
        <taxon>Eukaryota</taxon>
        <taxon>Metazoa</taxon>
        <taxon>Ecdysozoa</taxon>
        <taxon>Arthropoda</taxon>
        <taxon>Hexapoda</taxon>
        <taxon>Insecta</taxon>
        <taxon>Pterygota</taxon>
        <taxon>Neoptera</taxon>
        <taxon>Paraneoptera</taxon>
        <taxon>Thysanoptera</taxon>
        <taxon>Terebrantia</taxon>
        <taxon>Thripoidea</taxon>
        <taxon>Thripidae</taxon>
        <taxon>Megalurothrips</taxon>
    </lineage>
</organism>
<accession>A0AAV7XMF8</accession>
<sequence>MHASFPYEPPRSRDYSVSRRVGGDLMVAHPLEQEIGLHSTLGSDDNQAAANNMMAQCNTFSIQRQIQEVLKEAVVYDGVSLHSMRNASAPASGRDSKL</sequence>
<proteinExistence type="predicted"/>
<name>A0AAV7XMF8_9NEOP</name>
<comment type="caution">
    <text evidence="1">The sequence shown here is derived from an EMBL/GenBank/DDBJ whole genome shotgun (WGS) entry which is preliminary data.</text>
</comment>
<evidence type="ECO:0000313" key="1">
    <source>
        <dbReference type="EMBL" id="KAJ1526881.1"/>
    </source>
</evidence>
<dbReference type="AlphaFoldDB" id="A0AAV7XMF8"/>
<dbReference type="EMBL" id="JAPTSV010000006">
    <property type="protein sequence ID" value="KAJ1526881.1"/>
    <property type="molecule type" value="Genomic_DNA"/>
</dbReference>
<gene>
    <name evidence="1" type="ORF">ONE63_008436</name>
</gene>
<evidence type="ECO:0000313" key="2">
    <source>
        <dbReference type="Proteomes" id="UP001075354"/>
    </source>
</evidence>
<dbReference type="Proteomes" id="UP001075354">
    <property type="component" value="Chromosome 6"/>
</dbReference>
<keyword evidence="2" id="KW-1185">Reference proteome</keyword>
<reference evidence="1" key="1">
    <citation type="submission" date="2022-12" db="EMBL/GenBank/DDBJ databases">
        <title>Chromosome-level genome assembly of the bean flower thrips Megalurothrips usitatus.</title>
        <authorList>
            <person name="Ma L."/>
            <person name="Liu Q."/>
            <person name="Li H."/>
            <person name="Cai W."/>
        </authorList>
    </citation>
    <scope>NUCLEOTIDE SEQUENCE</scope>
    <source>
        <strain evidence="1">Cailab_2022a</strain>
    </source>
</reference>
<protein>
    <submittedName>
        <fullName evidence="1">Uncharacterized protein</fullName>
    </submittedName>
</protein>